<protein>
    <submittedName>
        <fullName evidence="1">Uncharacterized protein</fullName>
    </submittedName>
</protein>
<organism evidence="1 2">
    <name type="scientific">Halpernia humi</name>
    <dbReference type="NCBI Taxonomy" id="493375"/>
    <lineage>
        <taxon>Bacteria</taxon>
        <taxon>Pseudomonadati</taxon>
        <taxon>Bacteroidota</taxon>
        <taxon>Flavobacteriia</taxon>
        <taxon>Flavobacteriales</taxon>
        <taxon>Weeksellaceae</taxon>
        <taxon>Chryseobacterium group</taxon>
        <taxon>Halpernia</taxon>
    </lineage>
</organism>
<evidence type="ECO:0000313" key="1">
    <source>
        <dbReference type="EMBL" id="SEF54758.1"/>
    </source>
</evidence>
<dbReference type="AlphaFoldDB" id="A0A1H5SXU3"/>
<name>A0A1H5SXU3_9FLAO</name>
<accession>A0A1H5SXU3</accession>
<evidence type="ECO:0000313" key="2">
    <source>
        <dbReference type="Proteomes" id="UP000236738"/>
    </source>
</evidence>
<reference evidence="2" key="1">
    <citation type="submission" date="2016-10" db="EMBL/GenBank/DDBJ databases">
        <authorList>
            <person name="Varghese N."/>
            <person name="Submissions S."/>
        </authorList>
    </citation>
    <scope>NUCLEOTIDE SEQUENCE [LARGE SCALE GENOMIC DNA]</scope>
    <source>
        <strain evidence="2">DSM 21580</strain>
    </source>
</reference>
<sequence length="35" mass="4194">MVLFYPKFLIISKISLNIDFVLEFSMSSRFFGKFK</sequence>
<dbReference type="Proteomes" id="UP000236738">
    <property type="component" value="Unassembled WGS sequence"/>
</dbReference>
<gene>
    <name evidence="1" type="ORF">SAMN05421847_0285</name>
</gene>
<proteinExistence type="predicted"/>
<keyword evidence="2" id="KW-1185">Reference proteome</keyword>
<dbReference type="EMBL" id="FNUS01000001">
    <property type="protein sequence ID" value="SEF54758.1"/>
    <property type="molecule type" value="Genomic_DNA"/>
</dbReference>